<evidence type="ECO:0000259" key="2">
    <source>
        <dbReference type="Pfam" id="PF12776"/>
    </source>
</evidence>
<comment type="caution">
    <text evidence="3">The sequence shown here is derived from an EMBL/GenBank/DDBJ whole genome shotgun (WGS) entry which is preliminary data.</text>
</comment>
<dbReference type="PANTHER" id="PTHR47072:SF4">
    <property type="entry name" value="MYB_SANT-LIKE DOMAIN-CONTAINING PROTEIN"/>
    <property type="match status" value="1"/>
</dbReference>
<sequence length="160" mass="17403">MADPENQENQLPPPESSPAASPTRRCPGRPRGSKNKKKQDTAKGTQLALPAESTPPPHDEDDLLLMEVFKEQKAEGAQTSSGGWKTLAITAAMEALKGSEKRSGGTPKTASSIRDHYAGLKTEYNNLKRLINKSGWGWNKEQQCVEASDEQWDSLGPVCT</sequence>
<dbReference type="EMBL" id="JBBXMP010000471">
    <property type="protein sequence ID" value="KAL0057646.1"/>
    <property type="molecule type" value="Genomic_DNA"/>
</dbReference>
<evidence type="ECO:0000313" key="4">
    <source>
        <dbReference type="Proteomes" id="UP001437256"/>
    </source>
</evidence>
<protein>
    <recommendedName>
        <fullName evidence="2">Myb/SANT-like domain-containing protein</fullName>
    </recommendedName>
</protein>
<feature type="compositionally biased region" description="Basic residues" evidence="1">
    <location>
        <begin position="26"/>
        <end position="37"/>
    </location>
</feature>
<dbReference type="Proteomes" id="UP001437256">
    <property type="component" value="Unassembled WGS sequence"/>
</dbReference>
<organism evidence="3 4">
    <name type="scientific">Marasmius tenuissimus</name>
    <dbReference type="NCBI Taxonomy" id="585030"/>
    <lineage>
        <taxon>Eukaryota</taxon>
        <taxon>Fungi</taxon>
        <taxon>Dikarya</taxon>
        <taxon>Basidiomycota</taxon>
        <taxon>Agaricomycotina</taxon>
        <taxon>Agaricomycetes</taxon>
        <taxon>Agaricomycetidae</taxon>
        <taxon>Agaricales</taxon>
        <taxon>Marasmiineae</taxon>
        <taxon>Marasmiaceae</taxon>
        <taxon>Marasmius</taxon>
    </lineage>
</organism>
<proteinExistence type="predicted"/>
<feature type="region of interest" description="Disordered" evidence="1">
    <location>
        <begin position="1"/>
        <end position="62"/>
    </location>
</feature>
<reference evidence="3 4" key="1">
    <citation type="submission" date="2024-05" db="EMBL/GenBank/DDBJ databases">
        <title>A draft genome resource for the thread blight pathogen Marasmius tenuissimus strain MS-2.</title>
        <authorList>
            <person name="Yulfo-Soto G.E."/>
            <person name="Baruah I.K."/>
            <person name="Amoako-Attah I."/>
            <person name="Bukari Y."/>
            <person name="Meinhardt L.W."/>
            <person name="Bailey B.A."/>
            <person name="Cohen S.P."/>
        </authorList>
    </citation>
    <scope>NUCLEOTIDE SEQUENCE [LARGE SCALE GENOMIC DNA]</scope>
    <source>
        <strain evidence="3 4">MS-2</strain>
    </source>
</reference>
<dbReference type="InterPro" id="IPR024752">
    <property type="entry name" value="Myb/SANT-like_dom"/>
</dbReference>
<name>A0ABR2Z9S8_9AGAR</name>
<gene>
    <name evidence="3" type="ORF">AAF712_015706</name>
</gene>
<accession>A0ABR2Z9S8</accession>
<keyword evidence="4" id="KW-1185">Reference proteome</keyword>
<dbReference type="PANTHER" id="PTHR47072">
    <property type="match status" value="1"/>
</dbReference>
<feature type="domain" description="Myb/SANT-like" evidence="2">
    <location>
        <begin position="59"/>
        <end position="154"/>
    </location>
</feature>
<evidence type="ECO:0000313" key="3">
    <source>
        <dbReference type="EMBL" id="KAL0057646.1"/>
    </source>
</evidence>
<dbReference type="Pfam" id="PF12776">
    <property type="entry name" value="Myb_DNA-bind_3"/>
    <property type="match status" value="1"/>
</dbReference>
<evidence type="ECO:0000256" key="1">
    <source>
        <dbReference type="SAM" id="MobiDB-lite"/>
    </source>
</evidence>